<protein>
    <submittedName>
        <fullName evidence="4">Glycosyltransferase family 4 protein</fullName>
    </submittedName>
</protein>
<proteinExistence type="predicted"/>
<dbReference type="InterPro" id="IPR001296">
    <property type="entry name" value="Glyco_trans_1"/>
</dbReference>
<reference evidence="4" key="1">
    <citation type="submission" date="2023-03" db="EMBL/GenBank/DDBJ databases">
        <title>Andean soil-derived lignocellulolytic bacterial consortium as a source of novel taxa and putative plastic-active enzymes.</title>
        <authorList>
            <person name="Diaz-Garcia L."/>
            <person name="Chuvochina M."/>
            <person name="Feuerriegel G."/>
            <person name="Bunk B."/>
            <person name="Sproer C."/>
            <person name="Streit W.R."/>
            <person name="Rodriguez L.M."/>
            <person name="Overmann J."/>
            <person name="Jimenez D.J."/>
        </authorList>
    </citation>
    <scope>NUCLEOTIDE SEQUENCE</scope>
    <source>
        <strain evidence="4">MAG 7</strain>
    </source>
</reference>
<accession>A0AAJ6BE97</accession>
<evidence type="ECO:0000313" key="4">
    <source>
        <dbReference type="EMBL" id="WEK34370.1"/>
    </source>
</evidence>
<evidence type="ECO:0000256" key="2">
    <source>
        <dbReference type="ARBA" id="ARBA00022679"/>
    </source>
</evidence>
<dbReference type="EMBL" id="CP119311">
    <property type="protein sequence ID" value="WEK34370.1"/>
    <property type="molecule type" value="Genomic_DNA"/>
</dbReference>
<dbReference type="AlphaFoldDB" id="A0AAJ6BE97"/>
<dbReference type="PANTHER" id="PTHR12526:SF629">
    <property type="entry name" value="TEICHURONIC ACID BIOSYNTHESIS GLYCOSYLTRANSFERASE TUAH-RELATED"/>
    <property type="match status" value="1"/>
</dbReference>
<dbReference type="Pfam" id="PF00534">
    <property type="entry name" value="Glycos_transf_1"/>
    <property type="match status" value="1"/>
</dbReference>
<evidence type="ECO:0000313" key="5">
    <source>
        <dbReference type="Proteomes" id="UP001220610"/>
    </source>
</evidence>
<dbReference type="SUPFAM" id="SSF53756">
    <property type="entry name" value="UDP-Glycosyltransferase/glycogen phosphorylase"/>
    <property type="match status" value="1"/>
</dbReference>
<feature type="domain" description="Glycosyl transferase family 1" evidence="3">
    <location>
        <begin position="181"/>
        <end position="330"/>
    </location>
</feature>
<organism evidence="4 5">
    <name type="scientific">Candidatus Pseudobacter hemicellulosilyticus</name>
    <dbReference type="NCBI Taxonomy" id="3121375"/>
    <lineage>
        <taxon>Bacteria</taxon>
        <taxon>Pseudomonadati</taxon>
        <taxon>Bacteroidota</taxon>
        <taxon>Chitinophagia</taxon>
        <taxon>Chitinophagales</taxon>
        <taxon>Chitinophagaceae</taxon>
        <taxon>Pseudobacter</taxon>
    </lineage>
</organism>
<name>A0AAJ6BE97_9BACT</name>
<keyword evidence="1" id="KW-0328">Glycosyltransferase</keyword>
<sequence>MKHLVFTVTNDLSYDQRMIRICSSLANAGYRVTLVGCRQRHSLPLEQRSFRQRRLHCFFRKGKLWYAEYNFRLFWYLLFIRMNLICAIDLDTIFPCYWVSRLKRIPRVYDAHELFCEMKEVATRPAIHRAWKWVEHHTVPYFLQGYTVNELIAMEFRRMYGVKYEVVRNVPIARPLEIPAKPEKFILYQGAVNEGRCFETLIPAMKQVDARLIVCGDGNFMEQALDLVRTHHLEEKIIFEGRILPEALRAYTEKAWVGITLCDREGLSIYYSLANRFFDYLQCGVPQLCVDFPVYRELNNQYQIAVLIDDLGADSIARELNNLLNDEQLYGLLQQNCLTAREIFTWQEEEKKLIAFYRNII</sequence>
<evidence type="ECO:0000256" key="1">
    <source>
        <dbReference type="ARBA" id="ARBA00022676"/>
    </source>
</evidence>
<gene>
    <name evidence="4" type="ORF">P0Y53_17935</name>
</gene>
<dbReference type="Gene3D" id="3.40.50.2000">
    <property type="entry name" value="Glycogen Phosphorylase B"/>
    <property type="match status" value="2"/>
</dbReference>
<evidence type="ECO:0000259" key="3">
    <source>
        <dbReference type="Pfam" id="PF00534"/>
    </source>
</evidence>
<dbReference type="CDD" id="cd03801">
    <property type="entry name" value="GT4_PimA-like"/>
    <property type="match status" value="1"/>
</dbReference>
<dbReference type="GO" id="GO:0016757">
    <property type="term" value="F:glycosyltransferase activity"/>
    <property type="evidence" value="ECO:0007669"/>
    <property type="project" value="UniProtKB-KW"/>
</dbReference>
<dbReference type="Proteomes" id="UP001220610">
    <property type="component" value="Chromosome"/>
</dbReference>
<dbReference type="PANTHER" id="PTHR12526">
    <property type="entry name" value="GLYCOSYLTRANSFERASE"/>
    <property type="match status" value="1"/>
</dbReference>
<keyword evidence="2" id="KW-0808">Transferase</keyword>